<dbReference type="Gene3D" id="3.90.550.10">
    <property type="entry name" value="Spore Coat Polysaccharide Biosynthesis Protein SpsA, Chain A"/>
    <property type="match status" value="1"/>
</dbReference>
<protein>
    <submittedName>
        <fullName evidence="2">Glycosyltransferase</fullName>
        <ecNumber evidence="2">2.4.-.-</ecNumber>
    </submittedName>
</protein>
<keyword evidence="2" id="KW-0808">Transferase</keyword>
<dbReference type="PANTHER" id="PTHR33604">
    <property type="entry name" value="OSJNBA0004B13.7 PROTEIN"/>
    <property type="match status" value="1"/>
</dbReference>
<evidence type="ECO:0000313" key="3">
    <source>
        <dbReference type="Proteomes" id="UP001215078"/>
    </source>
</evidence>
<dbReference type="EC" id="2.4.-.-" evidence="2"/>
<dbReference type="InterPro" id="IPR001173">
    <property type="entry name" value="Glyco_trans_2-like"/>
</dbReference>
<sequence>MNKIAIIAVTYNRIDSLTRLLKSLENAEYGDERPTLIISIDKSKTDAVEKFADDYHWPHGERIVRKHEKNLGLRNHMMSLGEWFEKFDTLIILEDDLVVSPCFYTYTRQASDKYMDSKEVCGISLYSFSCNYLTRTSFIPVKNEYDGYFMNCAMSWGEVWMKPQWNEFHAWYLEHQEFTSEPHLPEIICCWSKSWLKYHTRYCIETDKYFLHPYVSLTTNYTEQGEHSSEDVSYIFQTTLQQGKKTDFSFPDSAEEAVCYDGFFENKAIYKSLGLSEEECCVDINGTKGNRQKRRFWLTSQKVKLPKVKSFALTYRPVEMGVIDRVEGEEIFLYDTDCTEQKYGVSGVTYLYTASLESGLSVIRKYGLKNFLKELCNRF</sequence>
<evidence type="ECO:0000313" key="2">
    <source>
        <dbReference type="EMBL" id="MDC7956746.1"/>
    </source>
</evidence>
<dbReference type="PANTHER" id="PTHR33604:SF3">
    <property type="entry name" value="OSJNBA0004B13.7 PROTEIN"/>
    <property type="match status" value="1"/>
</dbReference>
<dbReference type="AlphaFoldDB" id="A0AAW6I7E9"/>
<dbReference type="EMBL" id="JAQQPO010000001">
    <property type="protein sequence ID" value="MDC7956746.1"/>
    <property type="molecule type" value="Genomic_DNA"/>
</dbReference>
<organism evidence="2 3">
    <name type="scientific">Bacteroides ovatus</name>
    <dbReference type="NCBI Taxonomy" id="28116"/>
    <lineage>
        <taxon>Bacteria</taxon>
        <taxon>Pseudomonadati</taxon>
        <taxon>Bacteroidota</taxon>
        <taxon>Bacteroidia</taxon>
        <taxon>Bacteroidales</taxon>
        <taxon>Bacteroidaceae</taxon>
        <taxon>Bacteroides</taxon>
    </lineage>
</organism>
<gene>
    <name evidence="2" type="ORF">PQ628_00810</name>
</gene>
<dbReference type="SUPFAM" id="SSF53448">
    <property type="entry name" value="Nucleotide-diphospho-sugar transferases"/>
    <property type="match status" value="1"/>
</dbReference>
<comment type="caution">
    <text evidence="2">The sequence shown here is derived from an EMBL/GenBank/DDBJ whole genome shotgun (WGS) entry which is preliminary data.</text>
</comment>
<dbReference type="RefSeq" id="WP_117937196.1">
    <property type="nucleotide sequence ID" value="NZ_CAKJZI010000002.1"/>
</dbReference>
<dbReference type="GO" id="GO:0016757">
    <property type="term" value="F:glycosyltransferase activity"/>
    <property type="evidence" value="ECO:0007669"/>
    <property type="project" value="UniProtKB-KW"/>
</dbReference>
<name>A0AAW6I7E9_BACOV</name>
<evidence type="ECO:0000259" key="1">
    <source>
        <dbReference type="Pfam" id="PF00535"/>
    </source>
</evidence>
<keyword evidence="2" id="KW-0328">Glycosyltransferase</keyword>
<dbReference type="Pfam" id="PF00535">
    <property type="entry name" value="Glycos_transf_2"/>
    <property type="match status" value="1"/>
</dbReference>
<feature type="domain" description="Glycosyltransferase 2-like" evidence="1">
    <location>
        <begin position="6"/>
        <end position="101"/>
    </location>
</feature>
<proteinExistence type="predicted"/>
<reference evidence="2" key="1">
    <citation type="submission" date="2022-10" db="EMBL/GenBank/DDBJ databases">
        <title>Human gut microbiome strain richness.</title>
        <authorList>
            <person name="Chen-Liaw A."/>
        </authorList>
    </citation>
    <scope>NUCLEOTIDE SEQUENCE</scope>
    <source>
        <strain evidence="2">RTP21484st1_H8_RTP21484_190118</strain>
    </source>
</reference>
<accession>A0AAW6I7E9</accession>
<dbReference type="InterPro" id="IPR029044">
    <property type="entry name" value="Nucleotide-diphossugar_trans"/>
</dbReference>
<dbReference type="Proteomes" id="UP001215078">
    <property type="component" value="Unassembled WGS sequence"/>
</dbReference>